<protein>
    <submittedName>
        <fullName evidence="1">Uncharacterized protein</fullName>
    </submittedName>
</protein>
<dbReference type="Proteomes" id="UP000515873">
    <property type="component" value="Chromosome"/>
</dbReference>
<gene>
    <name evidence="1" type="ORF">H8F01_00755</name>
</gene>
<dbReference type="RefSeq" id="WP_187057202.1">
    <property type="nucleotide sequence ID" value="NZ_CP060412.1"/>
</dbReference>
<proteinExistence type="predicted"/>
<dbReference type="EMBL" id="CP060412">
    <property type="protein sequence ID" value="QNK01743.1"/>
    <property type="molecule type" value="Genomic_DNA"/>
</dbReference>
<reference evidence="1 2" key="1">
    <citation type="submission" date="2020-08" db="EMBL/GenBank/DDBJ databases">
        <title>Dyella sp. G9 isolated from forest soil.</title>
        <authorList>
            <person name="Fu J."/>
            <person name="Qiu L."/>
        </authorList>
    </citation>
    <scope>NUCLEOTIDE SEQUENCE [LARGE SCALE GENOMIC DNA]</scope>
    <source>
        <strain evidence="1 2">G9</strain>
    </source>
</reference>
<name>A0A7G8Q4N5_9GAMM</name>
<dbReference type="AlphaFoldDB" id="A0A7G8Q4N5"/>
<organism evidence="1 2">
    <name type="scientific">Dyella telluris</name>
    <dbReference type="NCBI Taxonomy" id="2763498"/>
    <lineage>
        <taxon>Bacteria</taxon>
        <taxon>Pseudomonadati</taxon>
        <taxon>Pseudomonadota</taxon>
        <taxon>Gammaproteobacteria</taxon>
        <taxon>Lysobacterales</taxon>
        <taxon>Rhodanobacteraceae</taxon>
        <taxon>Dyella</taxon>
    </lineage>
</organism>
<keyword evidence="2" id="KW-1185">Reference proteome</keyword>
<evidence type="ECO:0000313" key="1">
    <source>
        <dbReference type="EMBL" id="QNK01743.1"/>
    </source>
</evidence>
<evidence type="ECO:0000313" key="2">
    <source>
        <dbReference type="Proteomes" id="UP000515873"/>
    </source>
</evidence>
<dbReference type="KEGG" id="dtl:H8F01_00755"/>
<accession>A0A7G8Q4N5</accession>
<sequence>MKHARFAVSHAGRHVINMTGQRFGRLVVTSLSHIHPAYGGKWHCVCDCGNKTVVLAKNLRGGNTKSCGCLRAAPRKAVEAKAEVKIAKLVAHAKPEPITFKPLNVAENPYMVTGLPKGEALKLHATFASGYVKAKTEALPDINETDWFVAEVIRAVADGRMGWL</sequence>